<comment type="similarity">
    <text evidence="2">Belongs to the dpy-30 family.</text>
</comment>
<evidence type="ECO:0000256" key="1">
    <source>
        <dbReference type="ARBA" id="ARBA00004123"/>
    </source>
</evidence>
<dbReference type="FunFam" id="1.20.890.10:FF:000003">
    <property type="entry name" value="protein dpy-30 homolog"/>
    <property type="match status" value="1"/>
</dbReference>
<dbReference type="InterPro" id="IPR049629">
    <property type="entry name" value="DPY30_SDC1_DD"/>
</dbReference>
<evidence type="ECO:0000256" key="4">
    <source>
        <dbReference type="ARBA" id="ARBA00023015"/>
    </source>
</evidence>
<keyword evidence="11" id="KW-1185">Reference proteome</keyword>
<dbReference type="PANTHER" id="PTHR23356:SF16">
    <property type="entry name" value="DPY30 DOMAIN CONTAINING 2"/>
    <property type="match status" value="1"/>
</dbReference>
<dbReference type="AlphaFoldDB" id="A0A084VP57"/>
<evidence type="ECO:0000313" key="11">
    <source>
        <dbReference type="Proteomes" id="UP000030765"/>
    </source>
</evidence>
<keyword evidence="4" id="KW-0805">Transcription regulation</keyword>
<proteinExistence type="inferred from homology"/>
<feature type="region of interest" description="Disordered" evidence="8">
    <location>
        <begin position="1"/>
        <end position="28"/>
    </location>
</feature>
<keyword evidence="3" id="KW-0156">Chromatin regulator</keyword>
<protein>
    <recommendedName>
        <fullName evidence="7">Protein dpy-30 homolog</fullName>
    </recommendedName>
</protein>
<reference evidence="9 11" key="1">
    <citation type="journal article" date="2014" name="BMC Genomics">
        <title>Genome sequence of Anopheles sinensis provides insight into genetics basis of mosquito competence for malaria parasites.</title>
        <authorList>
            <person name="Zhou D."/>
            <person name="Zhang D."/>
            <person name="Ding G."/>
            <person name="Shi L."/>
            <person name="Hou Q."/>
            <person name="Ye Y."/>
            <person name="Xu Y."/>
            <person name="Zhou H."/>
            <person name="Xiong C."/>
            <person name="Li S."/>
            <person name="Yu J."/>
            <person name="Hong S."/>
            <person name="Yu X."/>
            <person name="Zou P."/>
            <person name="Chen C."/>
            <person name="Chang X."/>
            <person name="Wang W."/>
            <person name="Lv Y."/>
            <person name="Sun Y."/>
            <person name="Ma L."/>
            <person name="Shen B."/>
            <person name="Zhu C."/>
        </authorList>
    </citation>
    <scope>NUCLEOTIDE SEQUENCE [LARGE SCALE GENOMIC DNA]</scope>
</reference>
<gene>
    <name evidence="9" type="ORF">ZHAS_00007445</name>
</gene>
<dbReference type="OMA" id="CDEASEN"/>
<evidence type="ECO:0000256" key="7">
    <source>
        <dbReference type="ARBA" id="ARBA00044172"/>
    </source>
</evidence>
<name>A0A084VP57_ANOSI</name>
<dbReference type="OrthoDB" id="417678at2759"/>
<evidence type="ECO:0000256" key="5">
    <source>
        <dbReference type="ARBA" id="ARBA00023163"/>
    </source>
</evidence>
<accession>A0A084VP57</accession>
<evidence type="ECO:0000256" key="8">
    <source>
        <dbReference type="SAM" id="MobiDB-lite"/>
    </source>
</evidence>
<sequence length="81" mass="9166">MEKENKTTVADNGRKQGGRGDLQSLPTRQYLDQTVNPILLQGLKALAKERPQDPVQYLANFLLKNKNRIEETNGNTEEAQQ</sequence>
<dbReference type="GO" id="GO:0048188">
    <property type="term" value="C:Set1C/COMPASS complex"/>
    <property type="evidence" value="ECO:0007669"/>
    <property type="project" value="InterPro"/>
</dbReference>
<evidence type="ECO:0000256" key="3">
    <source>
        <dbReference type="ARBA" id="ARBA00022853"/>
    </source>
</evidence>
<dbReference type="EMBL" id="KE524999">
    <property type="protein sequence ID" value="KFB39751.1"/>
    <property type="molecule type" value="Genomic_DNA"/>
</dbReference>
<dbReference type="Pfam" id="PF05186">
    <property type="entry name" value="Dpy-30"/>
    <property type="match status" value="1"/>
</dbReference>
<comment type="subcellular location">
    <subcellularLocation>
        <location evidence="1">Nucleus</location>
    </subcellularLocation>
</comment>
<dbReference type="Gene3D" id="1.20.890.10">
    <property type="entry name" value="cAMP-dependent protein kinase regulatory subunit, dimerization-anchoring domain"/>
    <property type="match status" value="1"/>
</dbReference>
<dbReference type="EnsemblMetazoa" id="ASIC007445-RA">
    <property type="protein sequence ID" value="ASIC007445-PA"/>
    <property type="gene ID" value="ASIC007445"/>
</dbReference>
<dbReference type="EMBL" id="ATLV01014978">
    <property type="status" value="NOT_ANNOTATED_CDS"/>
    <property type="molecule type" value="Genomic_DNA"/>
</dbReference>
<dbReference type="CDD" id="cd22965">
    <property type="entry name" value="DD_DPY30_SDC1"/>
    <property type="match status" value="1"/>
</dbReference>
<evidence type="ECO:0000256" key="2">
    <source>
        <dbReference type="ARBA" id="ARBA00010849"/>
    </source>
</evidence>
<evidence type="ECO:0000313" key="10">
    <source>
        <dbReference type="EnsemblMetazoa" id="ASIC007445-PA"/>
    </source>
</evidence>
<keyword evidence="6" id="KW-0539">Nucleus</keyword>
<evidence type="ECO:0000313" key="9">
    <source>
        <dbReference type="EMBL" id="KFB39751.1"/>
    </source>
</evidence>
<organism evidence="9">
    <name type="scientific">Anopheles sinensis</name>
    <name type="common">Mosquito</name>
    <dbReference type="NCBI Taxonomy" id="74873"/>
    <lineage>
        <taxon>Eukaryota</taxon>
        <taxon>Metazoa</taxon>
        <taxon>Ecdysozoa</taxon>
        <taxon>Arthropoda</taxon>
        <taxon>Hexapoda</taxon>
        <taxon>Insecta</taxon>
        <taxon>Pterygota</taxon>
        <taxon>Neoptera</taxon>
        <taxon>Endopterygota</taxon>
        <taxon>Diptera</taxon>
        <taxon>Nematocera</taxon>
        <taxon>Culicoidea</taxon>
        <taxon>Culicidae</taxon>
        <taxon>Anophelinae</taxon>
        <taxon>Anopheles</taxon>
    </lineage>
</organism>
<evidence type="ECO:0000256" key="6">
    <source>
        <dbReference type="ARBA" id="ARBA00023242"/>
    </source>
</evidence>
<dbReference type="InterPro" id="IPR037856">
    <property type="entry name" value="Sdc1/DPY30"/>
</dbReference>
<dbReference type="InterPro" id="IPR007858">
    <property type="entry name" value="Dpy-30_motif"/>
</dbReference>
<dbReference type="VEuPathDB" id="VectorBase:ASIC007445"/>
<dbReference type="PANTHER" id="PTHR23356">
    <property type="entry name" value="DPY30-RELATED"/>
    <property type="match status" value="1"/>
</dbReference>
<keyword evidence="5" id="KW-0804">Transcription</keyword>
<reference evidence="10" key="2">
    <citation type="submission" date="2020-05" db="UniProtKB">
        <authorList>
            <consortium name="EnsemblMetazoa"/>
        </authorList>
    </citation>
    <scope>IDENTIFICATION</scope>
</reference>
<dbReference type="Proteomes" id="UP000030765">
    <property type="component" value="Unassembled WGS sequence"/>
</dbReference>
<dbReference type="STRING" id="74873.A0A084VP57"/>
<dbReference type="GO" id="GO:0006325">
    <property type="term" value="P:chromatin organization"/>
    <property type="evidence" value="ECO:0007669"/>
    <property type="project" value="UniProtKB-KW"/>
</dbReference>